<keyword evidence="1" id="KW-0812">Transmembrane</keyword>
<dbReference type="OrthoDB" id="3945418at2759"/>
<evidence type="ECO:0000256" key="1">
    <source>
        <dbReference type="SAM" id="Phobius"/>
    </source>
</evidence>
<dbReference type="STRING" id="5627.A0A1C7LZP0"/>
<dbReference type="Gene3D" id="1.10.630.10">
    <property type="entry name" value="Cytochrome P450"/>
    <property type="match status" value="1"/>
</dbReference>
<dbReference type="InterPro" id="IPR036396">
    <property type="entry name" value="Cyt_P450_sf"/>
</dbReference>
<dbReference type="AlphaFoldDB" id="A0A1C7LZP0"/>
<evidence type="ECO:0000313" key="3">
    <source>
        <dbReference type="Proteomes" id="UP000092993"/>
    </source>
</evidence>
<keyword evidence="3" id="KW-1185">Reference proteome</keyword>
<gene>
    <name evidence="2" type="ORF">A0H81_09810</name>
</gene>
<accession>A0A1C7LZP0</accession>
<dbReference type="EMBL" id="LUGG01000014">
    <property type="protein sequence ID" value="OBZ70132.1"/>
    <property type="molecule type" value="Genomic_DNA"/>
</dbReference>
<protein>
    <submittedName>
        <fullName evidence="2">Uncharacterized protein</fullName>
    </submittedName>
</protein>
<dbReference type="GO" id="GO:0020037">
    <property type="term" value="F:heme binding"/>
    <property type="evidence" value="ECO:0007669"/>
    <property type="project" value="InterPro"/>
</dbReference>
<feature type="transmembrane region" description="Helical" evidence="1">
    <location>
        <begin position="130"/>
        <end position="148"/>
    </location>
</feature>
<keyword evidence="1" id="KW-1133">Transmembrane helix</keyword>
<proteinExistence type="predicted"/>
<dbReference type="GO" id="GO:0004497">
    <property type="term" value="F:monooxygenase activity"/>
    <property type="evidence" value="ECO:0007669"/>
    <property type="project" value="InterPro"/>
</dbReference>
<evidence type="ECO:0000313" key="2">
    <source>
        <dbReference type="EMBL" id="OBZ70132.1"/>
    </source>
</evidence>
<organism evidence="2 3">
    <name type="scientific">Grifola frondosa</name>
    <name type="common">Maitake</name>
    <name type="synonym">Polyporus frondosus</name>
    <dbReference type="NCBI Taxonomy" id="5627"/>
    <lineage>
        <taxon>Eukaryota</taxon>
        <taxon>Fungi</taxon>
        <taxon>Dikarya</taxon>
        <taxon>Basidiomycota</taxon>
        <taxon>Agaricomycotina</taxon>
        <taxon>Agaricomycetes</taxon>
        <taxon>Polyporales</taxon>
        <taxon>Grifolaceae</taxon>
        <taxon>Grifola</taxon>
    </lineage>
</organism>
<dbReference type="Proteomes" id="UP000092993">
    <property type="component" value="Unassembled WGS sequence"/>
</dbReference>
<dbReference type="GO" id="GO:0005506">
    <property type="term" value="F:iron ion binding"/>
    <property type="evidence" value="ECO:0007669"/>
    <property type="project" value="InterPro"/>
</dbReference>
<comment type="caution">
    <text evidence="2">The sequence shown here is derived from an EMBL/GenBank/DDBJ whole genome shotgun (WGS) entry which is preliminary data.</text>
</comment>
<dbReference type="SUPFAM" id="SSF48264">
    <property type="entry name" value="Cytochrome P450"/>
    <property type="match status" value="1"/>
</dbReference>
<name>A0A1C7LZP0_GRIFR</name>
<sequence>MSAASTALAFDSAISSPSSYFNALFTFSSSSLLLLALSLCFLYFCAFAIYQLFLSPLSALPGPWYAAISDFWLTTHVVRLQQCKTVQTLFDKYGPVVRVGPNKVIFLDVTTMRSVYCVHKFDKSTYYKSLLTLVFSLSICCSLNDVFFHTI</sequence>
<reference evidence="2 3" key="1">
    <citation type="submission" date="2016-03" db="EMBL/GenBank/DDBJ databases">
        <title>Whole genome sequencing of Grifola frondosa 9006-11.</title>
        <authorList>
            <person name="Min B."/>
            <person name="Park H."/>
            <person name="Kim J.-G."/>
            <person name="Cho H."/>
            <person name="Oh Y.-L."/>
            <person name="Kong W.-S."/>
            <person name="Choi I.-G."/>
        </authorList>
    </citation>
    <scope>NUCLEOTIDE SEQUENCE [LARGE SCALE GENOMIC DNA]</scope>
    <source>
        <strain evidence="2 3">9006-11</strain>
    </source>
</reference>
<feature type="transmembrane region" description="Helical" evidence="1">
    <location>
        <begin position="31"/>
        <end position="53"/>
    </location>
</feature>
<keyword evidence="1" id="KW-0472">Membrane</keyword>
<dbReference type="GO" id="GO:0016705">
    <property type="term" value="F:oxidoreductase activity, acting on paired donors, with incorporation or reduction of molecular oxygen"/>
    <property type="evidence" value="ECO:0007669"/>
    <property type="project" value="InterPro"/>
</dbReference>